<protein>
    <submittedName>
        <fullName evidence="1">Uncharacterized protein</fullName>
    </submittedName>
</protein>
<comment type="caution">
    <text evidence="1">The sequence shown here is derived from an EMBL/GenBank/DDBJ whole genome shotgun (WGS) entry which is preliminary data.</text>
</comment>
<accession>A0AAE0BU16</accession>
<reference evidence="1 2" key="1">
    <citation type="journal article" date="2015" name="Genome Biol. Evol.">
        <title>Comparative Genomics of a Bacterivorous Green Alga Reveals Evolutionary Causalities and Consequences of Phago-Mixotrophic Mode of Nutrition.</title>
        <authorList>
            <person name="Burns J.A."/>
            <person name="Paasch A."/>
            <person name="Narechania A."/>
            <person name="Kim E."/>
        </authorList>
    </citation>
    <scope>NUCLEOTIDE SEQUENCE [LARGE SCALE GENOMIC DNA]</scope>
    <source>
        <strain evidence="1 2">PLY_AMNH</strain>
    </source>
</reference>
<dbReference type="AlphaFoldDB" id="A0AAE0BU16"/>
<keyword evidence="2" id="KW-1185">Reference proteome</keyword>
<proteinExistence type="predicted"/>
<dbReference type="Proteomes" id="UP001190700">
    <property type="component" value="Unassembled WGS sequence"/>
</dbReference>
<name>A0AAE0BU16_9CHLO</name>
<dbReference type="EMBL" id="LGRX02033316">
    <property type="protein sequence ID" value="KAK3241767.1"/>
    <property type="molecule type" value="Genomic_DNA"/>
</dbReference>
<gene>
    <name evidence="1" type="ORF">CYMTET_48501</name>
</gene>
<sequence length="94" mass="10254">MLEELVEPVGKLFKRSGQRLLVGPTVTIPRPSATLVQAGIIHKAFLATAYRTVISLTRALEEVPHAFGEEIEWGVRPKACPDIAERAVSEGDFA</sequence>
<evidence type="ECO:0000313" key="1">
    <source>
        <dbReference type="EMBL" id="KAK3241767.1"/>
    </source>
</evidence>
<organism evidence="1 2">
    <name type="scientific">Cymbomonas tetramitiformis</name>
    <dbReference type="NCBI Taxonomy" id="36881"/>
    <lineage>
        <taxon>Eukaryota</taxon>
        <taxon>Viridiplantae</taxon>
        <taxon>Chlorophyta</taxon>
        <taxon>Pyramimonadophyceae</taxon>
        <taxon>Pyramimonadales</taxon>
        <taxon>Pyramimonadaceae</taxon>
        <taxon>Cymbomonas</taxon>
    </lineage>
</organism>
<evidence type="ECO:0000313" key="2">
    <source>
        <dbReference type="Proteomes" id="UP001190700"/>
    </source>
</evidence>